<accession>A0A941GQA3</accession>
<dbReference type="Pfam" id="PF02635">
    <property type="entry name" value="DsrE"/>
    <property type="match status" value="1"/>
</dbReference>
<dbReference type="EMBL" id="JADQBC010000047">
    <property type="protein sequence ID" value="MBR8827899.1"/>
    <property type="molecule type" value="Genomic_DNA"/>
</dbReference>
<proteinExistence type="predicted"/>
<dbReference type="SUPFAM" id="SSF75169">
    <property type="entry name" value="DsrEFH-like"/>
    <property type="match status" value="1"/>
</dbReference>
<dbReference type="InterPro" id="IPR003787">
    <property type="entry name" value="Sulphur_relay_DsrE/F-like"/>
</dbReference>
<protein>
    <submittedName>
        <fullName evidence="1">DsrE family protein</fullName>
    </submittedName>
</protein>
<name>A0A941GQA3_9CHRO</name>
<evidence type="ECO:0000313" key="2">
    <source>
        <dbReference type="Proteomes" id="UP000767446"/>
    </source>
</evidence>
<reference evidence="1" key="1">
    <citation type="submission" date="2021-02" db="EMBL/GenBank/DDBJ databases">
        <title>Metagenome analyses of Stigonema ocellatum DSM 106950, Chlorogloea purpurea SAG 13.99 and Gomphosphaeria aponina DSM 107014.</title>
        <authorList>
            <person name="Marter P."/>
            <person name="Huang S."/>
        </authorList>
    </citation>
    <scope>NUCLEOTIDE SEQUENCE</scope>
    <source>
        <strain evidence="1">JP213</strain>
    </source>
</reference>
<dbReference type="AlphaFoldDB" id="A0A941GQA3"/>
<dbReference type="Gene3D" id="3.40.1260.10">
    <property type="entry name" value="DsrEFH-like"/>
    <property type="match status" value="1"/>
</dbReference>
<dbReference type="InterPro" id="IPR027396">
    <property type="entry name" value="DsrEFH-like"/>
</dbReference>
<evidence type="ECO:0000313" key="1">
    <source>
        <dbReference type="EMBL" id="MBR8827899.1"/>
    </source>
</evidence>
<comment type="caution">
    <text evidence="1">The sequence shown here is derived from an EMBL/GenBank/DDBJ whole genome shotgun (WGS) entry which is preliminary data.</text>
</comment>
<dbReference type="Proteomes" id="UP000767446">
    <property type="component" value="Unassembled WGS sequence"/>
</dbReference>
<organism evidence="1 2">
    <name type="scientific">Gomphosphaeria aponina SAG 52.96 = DSM 107014</name>
    <dbReference type="NCBI Taxonomy" id="1521640"/>
    <lineage>
        <taxon>Bacteria</taxon>
        <taxon>Bacillati</taxon>
        <taxon>Cyanobacteriota</taxon>
        <taxon>Cyanophyceae</taxon>
        <taxon>Oscillatoriophycideae</taxon>
        <taxon>Chroococcales</taxon>
        <taxon>Gomphosphaeriaceae</taxon>
        <taxon>Gomphosphaeria</taxon>
    </lineage>
</organism>
<gene>
    <name evidence="1" type="ORF">DSM107014_08355</name>
</gene>
<sequence>MKIISPLILSSLLGVSLVAIPSLVKAQSTIPETQPTAVTSAQTAGLFVNLTTNDPWRAGMAINFAQESSKRGHPVTIFLNVTAVNLASTTIPQHTNGMTGKTLQQMLQELMASGGRVIICPSCMQQSGITEAELIEGVQMGSPEITQQQLFAENVRVLSW</sequence>